<reference evidence="1" key="2">
    <citation type="journal article" date="2024" name="Plant">
        <title>Genomic evolution and insights into agronomic trait innovations of Sesamum species.</title>
        <authorList>
            <person name="Miao H."/>
            <person name="Wang L."/>
            <person name="Qu L."/>
            <person name="Liu H."/>
            <person name="Sun Y."/>
            <person name="Le M."/>
            <person name="Wang Q."/>
            <person name="Wei S."/>
            <person name="Zheng Y."/>
            <person name="Lin W."/>
            <person name="Duan Y."/>
            <person name="Cao H."/>
            <person name="Xiong S."/>
            <person name="Wang X."/>
            <person name="Wei L."/>
            <person name="Li C."/>
            <person name="Ma Q."/>
            <person name="Ju M."/>
            <person name="Zhao R."/>
            <person name="Li G."/>
            <person name="Mu C."/>
            <person name="Tian Q."/>
            <person name="Mei H."/>
            <person name="Zhang T."/>
            <person name="Gao T."/>
            <person name="Zhang H."/>
        </authorList>
    </citation>
    <scope>NUCLEOTIDE SEQUENCE</scope>
    <source>
        <strain evidence="1">G02</strain>
    </source>
</reference>
<reference evidence="1" key="1">
    <citation type="submission" date="2020-06" db="EMBL/GenBank/DDBJ databases">
        <authorList>
            <person name="Li T."/>
            <person name="Hu X."/>
            <person name="Zhang T."/>
            <person name="Song X."/>
            <person name="Zhang H."/>
            <person name="Dai N."/>
            <person name="Sheng W."/>
            <person name="Hou X."/>
            <person name="Wei L."/>
        </authorList>
    </citation>
    <scope>NUCLEOTIDE SEQUENCE</scope>
    <source>
        <strain evidence="1">G02</strain>
        <tissue evidence="1">Leaf</tissue>
    </source>
</reference>
<name>A0AAW2NQP2_SESRA</name>
<dbReference type="AlphaFoldDB" id="A0AAW2NQP2"/>
<sequence>MQEYYNWTSHGEKRVQEYFEVVTAPPLQEEQTPAAHEEQGTSTHWSNAAQTDWEQRMVFHARRIGFQVF</sequence>
<dbReference type="EMBL" id="JACGWJ010000019">
    <property type="protein sequence ID" value="KAL0345748.1"/>
    <property type="molecule type" value="Genomic_DNA"/>
</dbReference>
<comment type="caution">
    <text evidence="1">The sequence shown here is derived from an EMBL/GenBank/DDBJ whole genome shotgun (WGS) entry which is preliminary data.</text>
</comment>
<accession>A0AAW2NQP2</accession>
<organism evidence="1">
    <name type="scientific">Sesamum radiatum</name>
    <name type="common">Black benniseed</name>
    <dbReference type="NCBI Taxonomy" id="300843"/>
    <lineage>
        <taxon>Eukaryota</taxon>
        <taxon>Viridiplantae</taxon>
        <taxon>Streptophyta</taxon>
        <taxon>Embryophyta</taxon>
        <taxon>Tracheophyta</taxon>
        <taxon>Spermatophyta</taxon>
        <taxon>Magnoliopsida</taxon>
        <taxon>eudicotyledons</taxon>
        <taxon>Gunneridae</taxon>
        <taxon>Pentapetalae</taxon>
        <taxon>asterids</taxon>
        <taxon>lamiids</taxon>
        <taxon>Lamiales</taxon>
        <taxon>Pedaliaceae</taxon>
        <taxon>Sesamum</taxon>
    </lineage>
</organism>
<gene>
    <name evidence="1" type="ORF">Sradi_4406100</name>
</gene>
<proteinExistence type="predicted"/>
<protein>
    <submittedName>
        <fullName evidence="1">Uncharacterized protein</fullName>
    </submittedName>
</protein>
<evidence type="ECO:0000313" key="1">
    <source>
        <dbReference type="EMBL" id="KAL0345748.1"/>
    </source>
</evidence>